<sequence>MIKIYLRKFLRPVIIVTWVFVANASLAGSNSLEQAMYFKSQVHDAEQCSMFVREGKVVFNDAITNPAITCPDAFAWKKLLETIKDEFWVNWAYDEFTYPSKPYAICSLTDSDESCCDPYKNNNPGYDINDSPAEHCPYFPGDHLSKTSKKHNLIRAKSPFKQHFSHTQTGHNTLISKVDPGRAIRQEMAEVVFRNKAMWSYNFINNLYNKDGLGDVYKNLKFDIKTNAPYHRAKERVSFPTDSIMFKTDWLHEDEAKALGLTQDKEHPYITMYMKSPTGDNNANNGDQVVFREGLHYLMAITAASKDLPNWHWYAIEHVNNLGRCDYTGCNDSFGYHSQDKVPEGYSKNYVVPKTINDGLVQSSPIFDTGKTYPAEKISPELNEIFKKLMIGQEDSKNKNMPSVSDRAWLSYRLKGVQTEFISDEGVNTILGNSVTEGGFVNTSSCITCHAQAVVDQSGSPAIGSIGFSDQMNLLGYPQSSNGAPSASWYYQPGTTTPLNAKIDFVWGILFANPLVEPE</sequence>
<dbReference type="OrthoDB" id="280897at2"/>
<proteinExistence type="predicted"/>
<name>R4YLF1_OLEAN</name>
<gene>
    <name evidence="1" type="ORF">OLEAN_C11790</name>
</gene>
<dbReference type="AlphaFoldDB" id="R4YLF1"/>
<dbReference type="EMBL" id="FO203512">
    <property type="protein sequence ID" value="CCK75355.1"/>
    <property type="molecule type" value="Genomic_DNA"/>
</dbReference>
<reference evidence="1 2" key="1">
    <citation type="journal article" date="2013" name="Nat. Commun.">
        <title>Genome sequence and functional genomic analysis of the oil-degrading bacterium Oleispira antarctica.</title>
        <authorList>
            <person name="Kube M."/>
            <person name="Chernikova T.N."/>
            <person name="Al-Ramahi Y."/>
            <person name="Beloqui A."/>
            <person name="Lopez-Cortez N."/>
            <person name="Guazzaroni M.E."/>
            <person name="Heipieper H.J."/>
            <person name="Klages S."/>
            <person name="Kotsyurbenko O.R."/>
            <person name="Langer I."/>
            <person name="Nechitaylo T.Y."/>
            <person name="Lunsdorf H."/>
            <person name="Fernandez M."/>
            <person name="Juarez S."/>
            <person name="Ciordia S."/>
            <person name="Singer A."/>
            <person name="Kagan O."/>
            <person name="Egorova O."/>
            <person name="Petit P.A."/>
            <person name="Stogios P."/>
            <person name="Kim Y."/>
            <person name="Tchigvintsev A."/>
            <person name="Flick R."/>
            <person name="Denaro R."/>
            <person name="Genovese M."/>
            <person name="Albar J.P."/>
            <person name="Reva O.N."/>
            <person name="Martinez-Gomariz M."/>
            <person name="Tran H."/>
            <person name="Ferrer M."/>
            <person name="Savchenko A."/>
            <person name="Yakunin A.F."/>
            <person name="Yakimov M.M."/>
            <person name="Golyshina O.V."/>
            <person name="Reinhardt R."/>
            <person name="Golyshin P.N."/>
        </authorList>
    </citation>
    <scope>NUCLEOTIDE SEQUENCE [LARGE SCALE GENOMIC DNA]</scope>
</reference>
<evidence type="ECO:0000313" key="2">
    <source>
        <dbReference type="Proteomes" id="UP000032749"/>
    </source>
</evidence>
<dbReference type="KEGG" id="oai:OLEAN_C11790"/>
<protein>
    <submittedName>
        <fullName evidence="1">Uncharacterized protein</fullName>
    </submittedName>
</protein>
<dbReference type="Proteomes" id="UP000032749">
    <property type="component" value="Chromosome"/>
</dbReference>
<organism evidence="1 2">
    <name type="scientific">Oleispira antarctica RB-8</name>
    <dbReference type="NCBI Taxonomy" id="698738"/>
    <lineage>
        <taxon>Bacteria</taxon>
        <taxon>Pseudomonadati</taxon>
        <taxon>Pseudomonadota</taxon>
        <taxon>Gammaproteobacteria</taxon>
        <taxon>Oceanospirillales</taxon>
        <taxon>Oceanospirillaceae</taxon>
        <taxon>Oleispira</taxon>
    </lineage>
</organism>
<keyword evidence="2" id="KW-1185">Reference proteome</keyword>
<dbReference type="HOGENOM" id="CLU_524613_0_0_6"/>
<accession>R4YLF1</accession>
<evidence type="ECO:0000313" key="1">
    <source>
        <dbReference type="EMBL" id="CCK75355.1"/>
    </source>
</evidence>
<dbReference type="PATRIC" id="fig|698738.3.peg.1224"/>
<dbReference type="STRING" id="698738.OLEAN_C11790"/>